<evidence type="ECO:0000313" key="4">
    <source>
        <dbReference type="EMBL" id="MTR80295.1"/>
    </source>
</evidence>
<dbReference type="EMBL" id="WNAL01000001">
    <property type="protein sequence ID" value="MTR80295.1"/>
    <property type="molecule type" value="Genomic_DNA"/>
</dbReference>
<organism evidence="4 5">
    <name type="scientific">Roseburia faecis</name>
    <dbReference type="NCBI Taxonomy" id="301302"/>
    <lineage>
        <taxon>Bacteria</taxon>
        <taxon>Bacillati</taxon>
        <taxon>Bacillota</taxon>
        <taxon>Clostridia</taxon>
        <taxon>Lachnospirales</taxon>
        <taxon>Lachnospiraceae</taxon>
        <taxon>Roseburia</taxon>
    </lineage>
</organism>
<keyword evidence="3" id="KW-0812">Transmembrane</keyword>
<comment type="caution">
    <text evidence="4">The sequence shown here is derived from an EMBL/GenBank/DDBJ whole genome shotgun (WGS) entry which is preliminary data.</text>
</comment>
<accession>A0A844KIB5</accession>
<dbReference type="Pfam" id="PF19610">
    <property type="entry name" value="DUF6115"/>
    <property type="match status" value="1"/>
</dbReference>
<protein>
    <submittedName>
        <fullName evidence="4">Uncharacterized protein</fullName>
    </submittedName>
</protein>
<name>A0A844KIB5_9FIRM</name>
<keyword evidence="3" id="KW-0472">Membrane</keyword>
<feature type="coiled-coil region" evidence="1">
    <location>
        <begin position="43"/>
        <end position="70"/>
    </location>
</feature>
<evidence type="ECO:0000256" key="1">
    <source>
        <dbReference type="SAM" id="Coils"/>
    </source>
</evidence>
<feature type="region of interest" description="Disordered" evidence="2">
    <location>
        <begin position="157"/>
        <end position="180"/>
    </location>
</feature>
<keyword evidence="1" id="KW-0175">Coiled coil</keyword>
<keyword evidence="3" id="KW-1133">Transmembrane helix</keyword>
<gene>
    <name evidence="4" type="ORF">GMD30_00945</name>
</gene>
<feature type="transmembrane region" description="Helical" evidence="3">
    <location>
        <begin position="6"/>
        <end position="22"/>
    </location>
</feature>
<dbReference type="Proteomes" id="UP000446657">
    <property type="component" value="Unassembled WGS sequence"/>
</dbReference>
<dbReference type="AlphaFoldDB" id="A0A844KIB5"/>
<reference evidence="4 5" key="1">
    <citation type="journal article" date="2019" name="Nat. Med.">
        <title>A library of human gut bacterial isolates paired with longitudinal multiomics data enables mechanistic microbiome research.</title>
        <authorList>
            <person name="Poyet M."/>
            <person name="Groussin M."/>
            <person name="Gibbons S.M."/>
            <person name="Avila-Pacheco J."/>
            <person name="Jiang X."/>
            <person name="Kearney S.M."/>
            <person name="Perrotta A.R."/>
            <person name="Berdy B."/>
            <person name="Zhao S."/>
            <person name="Lieberman T.D."/>
            <person name="Swanson P.K."/>
            <person name="Smith M."/>
            <person name="Roesemann S."/>
            <person name="Alexander J.E."/>
            <person name="Rich S.A."/>
            <person name="Livny J."/>
            <person name="Vlamakis H."/>
            <person name="Clish C."/>
            <person name="Bullock K."/>
            <person name="Deik A."/>
            <person name="Scott J."/>
            <person name="Pierce K.A."/>
            <person name="Xavier R.J."/>
            <person name="Alm E.J."/>
        </authorList>
    </citation>
    <scope>NUCLEOTIDE SEQUENCE [LARGE SCALE GENOMIC DNA]</scope>
    <source>
        <strain evidence="4 5">BIOML-A1</strain>
    </source>
</reference>
<sequence length="227" mass="25638">MTGVEITLILVGIIFVLVSFFVQEKLTPKDVQEITRLSEKELKIIVERELKNANDKVEDAIDAVVEQSQENAKRLMEKETNEKIMAINEYSNTVIESMNKTHNEILFLYNMLNDKHTELTGLASQLQQFSEQVKHTQDEMMTHLTETVKEPELARTEVSEPVEEQPQQISPKASVAEETDNGSFNDQVLALHQNGVSDVEIARKLGRGLGEVKLVIGLYKGEDVSEI</sequence>
<evidence type="ECO:0000313" key="5">
    <source>
        <dbReference type="Proteomes" id="UP000446657"/>
    </source>
</evidence>
<proteinExistence type="predicted"/>
<evidence type="ECO:0000256" key="2">
    <source>
        <dbReference type="SAM" id="MobiDB-lite"/>
    </source>
</evidence>
<dbReference type="RefSeq" id="WP_155175040.1">
    <property type="nucleotide sequence ID" value="NZ_CP184331.1"/>
</dbReference>
<dbReference type="InterPro" id="IPR046118">
    <property type="entry name" value="DUF6115"/>
</dbReference>
<evidence type="ECO:0000256" key="3">
    <source>
        <dbReference type="SAM" id="Phobius"/>
    </source>
</evidence>